<organism evidence="1">
    <name type="scientific">Arundo donax</name>
    <name type="common">Giant reed</name>
    <name type="synonym">Donax arundinaceus</name>
    <dbReference type="NCBI Taxonomy" id="35708"/>
    <lineage>
        <taxon>Eukaryota</taxon>
        <taxon>Viridiplantae</taxon>
        <taxon>Streptophyta</taxon>
        <taxon>Embryophyta</taxon>
        <taxon>Tracheophyta</taxon>
        <taxon>Spermatophyta</taxon>
        <taxon>Magnoliopsida</taxon>
        <taxon>Liliopsida</taxon>
        <taxon>Poales</taxon>
        <taxon>Poaceae</taxon>
        <taxon>PACMAD clade</taxon>
        <taxon>Arundinoideae</taxon>
        <taxon>Arundineae</taxon>
        <taxon>Arundo</taxon>
    </lineage>
</organism>
<dbReference type="AlphaFoldDB" id="A0A0A9CNH4"/>
<name>A0A0A9CNH4_ARUDO</name>
<accession>A0A0A9CNH4</accession>
<protein>
    <submittedName>
        <fullName evidence="1">Uncharacterized protein</fullName>
    </submittedName>
</protein>
<reference evidence="1" key="1">
    <citation type="submission" date="2014-09" db="EMBL/GenBank/DDBJ databases">
        <authorList>
            <person name="Magalhaes I.L.F."/>
            <person name="Oliveira U."/>
            <person name="Santos F.R."/>
            <person name="Vidigal T.H.D.A."/>
            <person name="Brescovit A.D."/>
            <person name="Santos A.J."/>
        </authorList>
    </citation>
    <scope>NUCLEOTIDE SEQUENCE</scope>
    <source>
        <tissue evidence="1">Shoot tissue taken approximately 20 cm above the soil surface</tissue>
    </source>
</reference>
<proteinExistence type="predicted"/>
<sequence length="57" mass="6520">MSFHRLSVGVNYNSCPPYLKCSILCNRNKQPQCRKPGYRCDRLGTSLCNANHTWSLS</sequence>
<evidence type="ECO:0000313" key="1">
    <source>
        <dbReference type="EMBL" id="JAD77874.1"/>
    </source>
</evidence>
<reference evidence="1" key="2">
    <citation type="journal article" date="2015" name="Data Brief">
        <title>Shoot transcriptome of the giant reed, Arundo donax.</title>
        <authorList>
            <person name="Barrero R.A."/>
            <person name="Guerrero F.D."/>
            <person name="Moolhuijzen P."/>
            <person name="Goolsby J.A."/>
            <person name="Tidwell J."/>
            <person name="Bellgard S.E."/>
            <person name="Bellgard M.I."/>
        </authorList>
    </citation>
    <scope>NUCLEOTIDE SEQUENCE</scope>
    <source>
        <tissue evidence="1">Shoot tissue taken approximately 20 cm above the soil surface</tissue>
    </source>
</reference>
<dbReference type="EMBL" id="GBRH01220021">
    <property type="protein sequence ID" value="JAD77874.1"/>
    <property type="molecule type" value="Transcribed_RNA"/>
</dbReference>